<protein>
    <submittedName>
        <fullName evidence="2">Uncharacterized protein</fullName>
    </submittedName>
</protein>
<gene>
    <name evidence="2" type="ORF">OBBRIDRAFT_793574</name>
</gene>
<evidence type="ECO:0000313" key="2">
    <source>
        <dbReference type="EMBL" id="OCH90112.1"/>
    </source>
</evidence>
<dbReference type="AlphaFoldDB" id="A0A8E2B0S6"/>
<feature type="region of interest" description="Disordered" evidence="1">
    <location>
        <begin position="179"/>
        <end position="199"/>
    </location>
</feature>
<name>A0A8E2B0S6_9APHY</name>
<sequence>MYNHCSRNIRSMRRVCAPSALPVRKERGADSADVLPRVPCAVQRWCAVLVYQGMSAANPSASPSPASARAQLRTLHADRSQVAPCAPNVLFGSSPEAAFVDSCGSHTSGNTRAVLASVRPPPRSPPTVDRHPRVPLHSQRERANCGRLPSQCALHCFLLLAQRASVFAALQHLRTLPKVPRDDSHEGRAGRQNNRRTRLKADGAIEEFQKRQYSKPVPFAHRARWTGQIHRPEPIPSASASRAIPISSAARLAQFWKTSKKQHKPSSNLLR</sequence>
<keyword evidence="3" id="KW-1185">Reference proteome</keyword>
<accession>A0A8E2B0S6</accession>
<organism evidence="2 3">
    <name type="scientific">Obba rivulosa</name>
    <dbReference type="NCBI Taxonomy" id="1052685"/>
    <lineage>
        <taxon>Eukaryota</taxon>
        <taxon>Fungi</taxon>
        <taxon>Dikarya</taxon>
        <taxon>Basidiomycota</taxon>
        <taxon>Agaricomycotina</taxon>
        <taxon>Agaricomycetes</taxon>
        <taxon>Polyporales</taxon>
        <taxon>Gelatoporiaceae</taxon>
        <taxon>Obba</taxon>
    </lineage>
</organism>
<dbReference type="EMBL" id="KV722411">
    <property type="protein sequence ID" value="OCH90112.1"/>
    <property type="molecule type" value="Genomic_DNA"/>
</dbReference>
<evidence type="ECO:0000313" key="3">
    <source>
        <dbReference type="Proteomes" id="UP000250043"/>
    </source>
</evidence>
<proteinExistence type="predicted"/>
<feature type="compositionally biased region" description="Basic and acidic residues" evidence="1">
    <location>
        <begin position="179"/>
        <end position="189"/>
    </location>
</feature>
<dbReference type="Proteomes" id="UP000250043">
    <property type="component" value="Unassembled WGS sequence"/>
</dbReference>
<reference evidence="2 3" key="1">
    <citation type="submission" date="2016-07" db="EMBL/GenBank/DDBJ databases">
        <title>Draft genome of the white-rot fungus Obba rivulosa 3A-2.</title>
        <authorList>
            <consortium name="DOE Joint Genome Institute"/>
            <person name="Miettinen O."/>
            <person name="Riley R."/>
            <person name="Acob R."/>
            <person name="Barry K."/>
            <person name="Cullen D."/>
            <person name="De Vries R."/>
            <person name="Hainaut M."/>
            <person name="Hatakka A."/>
            <person name="Henrissat B."/>
            <person name="Hilden K."/>
            <person name="Kuo R."/>
            <person name="Labutti K."/>
            <person name="Lipzen A."/>
            <person name="Makela M.R."/>
            <person name="Sandor L."/>
            <person name="Spatafora J.W."/>
            <person name="Grigoriev I.V."/>
            <person name="Hibbett D.S."/>
        </authorList>
    </citation>
    <scope>NUCLEOTIDE SEQUENCE [LARGE SCALE GENOMIC DNA]</scope>
    <source>
        <strain evidence="2 3">3A-2</strain>
    </source>
</reference>
<evidence type="ECO:0000256" key="1">
    <source>
        <dbReference type="SAM" id="MobiDB-lite"/>
    </source>
</evidence>